<keyword evidence="1" id="KW-0812">Transmembrane</keyword>
<accession>A0A0E9T159</accession>
<name>A0A0E9T159_ANGAN</name>
<reference evidence="2" key="2">
    <citation type="journal article" date="2015" name="Fish Shellfish Immunol.">
        <title>Early steps in the European eel (Anguilla anguilla)-Vibrio vulnificus interaction in the gills: Role of the RtxA13 toxin.</title>
        <authorList>
            <person name="Callol A."/>
            <person name="Pajuelo D."/>
            <person name="Ebbesson L."/>
            <person name="Teles M."/>
            <person name="MacKenzie S."/>
            <person name="Amaro C."/>
        </authorList>
    </citation>
    <scope>NUCLEOTIDE SEQUENCE</scope>
</reference>
<feature type="transmembrane region" description="Helical" evidence="1">
    <location>
        <begin position="12"/>
        <end position="30"/>
    </location>
</feature>
<dbReference type="AlphaFoldDB" id="A0A0E9T159"/>
<protein>
    <submittedName>
        <fullName evidence="2">Uncharacterized protein</fullName>
    </submittedName>
</protein>
<keyword evidence="1" id="KW-0472">Membrane</keyword>
<proteinExistence type="predicted"/>
<evidence type="ECO:0000256" key="1">
    <source>
        <dbReference type="SAM" id="Phobius"/>
    </source>
</evidence>
<organism evidence="2">
    <name type="scientific">Anguilla anguilla</name>
    <name type="common">European freshwater eel</name>
    <name type="synonym">Muraena anguilla</name>
    <dbReference type="NCBI Taxonomy" id="7936"/>
    <lineage>
        <taxon>Eukaryota</taxon>
        <taxon>Metazoa</taxon>
        <taxon>Chordata</taxon>
        <taxon>Craniata</taxon>
        <taxon>Vertebrata</taxon>
        <taxon>Euteleostomi</taxon>
        <taxon>Actinopterygii</taxon>
        <taxon>Neopterygii</taxon>
        <taxon>Teleostei</taxon>
        <taxon>Anguilliformes</taxon>
        <taxon>Anguillidae</taxon>
        <taxon>Anguilla</taxon>
    </lineage>
</organism>
<keyword evidence="1" id="KW-1133">Transmembrane helix</keyword>
<dbReference type="EMBL" id="GBXM01061887">
    <property type="protein sequence ID" value="JAH46690.1"/>
    <property type="molecule type" value="Transcribed_RNA"/>
</dbReference>
<sequence>MSAVPNRPAKIHPVLLLTWGIVILSFSGGLG</sequence>
<evidence type="ECO:0000313" key="2">
    <source>
        <dbReference type="EMBL" id="JAH46690.1"/>
    </source>
</evidence>
<reference evidence="2" key="1">
    <citation type="submission" date="2014-11" db="EMBL/GenBank/DDBJ databases">
        <authorList>
            <person name="Amaro Gonzalez C."/>
        </authorList>
    </citation>
    <scope>NUCLEOTIDE SEQUENCE</scope>
</reference>